<accession>A0AAV5IXT3</accession>
<name>A0AAV5IXT3_9ROSI</name>
<sequence>MWLTFIWLLFTKARSILVAWMKAYLLKEKSFWSVKIPADTTWSWRKILKLRTCTRPLVKHILGKGDTVFSGMILGSPKDLLLKYMGRKLCRMQLFPLKQNFLT</sequence>
<evidence type="ECO:0000313" key="3">
    <source>
        <dbReference type="Proteomes" id="UP001054252"/>
    </source>
</evidence>
<reference evidence="2 3" key="1">
    <citation type="journal article" date="2021" name="Commun. Biol.">
        <title>The genome of Shorea leprosula (Dipterocarpaceae) highlights the ecological relevance of drought in aseasonal tropical rainforests.</title>
        <authorList>
            <person name="Ng K.K.S."/>
            <person name="Kobayashi M.J."/>
            <person name="Fawcett J.A."/>
            <person name="Hatakeyama M."/>
            <person name="Paape T."/>
            <person name="Ng C.H."/>
            <person name="Ang C.C."/>
            <person name="Tnah L.H."/>
            <person name="Lee C.T."/>
            <person name="Nishiyama T."/>
            <person name="Sese J."/>
            <person name="O'Brien M.J."/>
            <person name="Copetti D."/>
            <person name="Mohd Noor M.I."/>
            <person name="Ong R.C."/>
            <person name="Putra M."/>
            <person name="Sireger I.Z."/>
            <person name="Indrioko S."/>
            <person name="Kosugi Y."/>
            <person name="Izuno A."/>
            <person name="Isagi Y."/>
            <person name="Lee S.L."/>
            <person name="Shimizu K.K."/>
        </authorList>
    </citation>
    <scope>NUCLEOTIDE SEQUENCE [LARGE SCALE GENOMIC DNA]</scope>
    <source>
        <strain evidence="2">214</strain>
    </source>
</reference>
<feature type="signal peptide" evidence="1">
    <location>
        <begin position="1"/>
        <end position="15"/>
    </location>
</feature>
<feature type="chain" id="PRO_5043416822" description="Secreted protein" evidence="1">
    <location>
        <begin position="16"/>
        <end position="103"/>
    </location>
</feature>
<comment type="caution">
    <text evidence="2">The sequence shown here is derived from an EMBL/GenBank/DDBJ whole genome shotgun (WGS) entry which is preliminary data.</text>
</comment>
<proteinExistence type="predicted"/>
<evidence type="ECO:0000313" key="2">
    <source>
        <dbReference type="EMBL" id="GKV04601.1"/>
    </source>
</evidence>
<organism evidence="2 3">
    <name type="scientific">Rubroshorea leprosula</name>
    <dbReference type="NCBI Taxonomy" id="152421"/>
    <lineage>
        <taxon>Eukaryota</taxon>
        <taxon>Viridiplantae</taxon>
        <taxon>Streptophyta</taxon>
        <taxon>Embryophyta</taxon>
        <taxon>Tracheophyta</taxon>
        <taxon>Spermatophyta</taxon>
        <taxon>Magnoliopsida</taxon>
        <taxon>eudicotyledons</taxon>
        <taxon>Gunneridae</taxon>
        <taxon>Pentapetalae</taxon>
        <taxon>rosids</taxon>
        <taxon>malvids</taxon>
        <taxon>Malvales</taxon>
        <taxon>Dipterocarpaceae</taxon>
        <taxon>Rubroshorea</taxon>
    </lineage>
</organism>
<dbReference type="AlphaFoldDB" id="A0AAV5IXT3"/>
<protein>
    <recommendedName>
        <fullName evidence="4">Secreted protein</fullName>
    </recommendedName>
</protein>
<dbReference type="EMBL" id="BPVZ01000022">
    <property type="protein sequence ID" value="GKV04601.1"/>
    <property type="molecule type" value="Genomic_DNA"/>
</dbReference>
<keyword evidence="1" id="KW-0732">Signal</keyword>
<gene>
    <name evidence="2" type="ORF">SLEP1_g16744</name>
</gene>
<evidence type="ECO:0008006" key="4">
    <source>
        <dbReference type="Google" id="ProtNLM"/>
    </source>
</evidence>
<dbReference type="Proteomes" id="UP001054252">
    <property type="component" value="Unassembled WGS sequence"/>
</dbReference>
<keyword evidence="3" id="KW-1185">Reference proteome</keyword>
<evidence type="ECO:0000256" key="1">
    <source>
        <dbReference type="SAM" id="SignalP"/>
    </source>
</evidence>